<sequence length="440" mass="48030">MPLIDTMPSLRAEIRLLLRVRHRRIRCLALRFAPIRLDLMDGRRAEESSFNFSFAPSTNGTQDNMMGPLIEIRNLLIAVCIMAVAMAICTVATMQTCYCYKLLRRKRSYSISKGNLCKNEKRIPDMSNAQERAIPTSKILARIDEFDLLTPLTPTVVPTNVFTLTGSVVEGPQYCQSPGRITLFPLGCSLRKVNSNRIYCSPDEPDCVYSIYNTGLPFTGAKSPHEELDLISMDRTTSASVKEAHEALNGCRKPQAPMNGVLKLDQSSSIPTSSTQITCADDVISAKCFSSTFDQLAMSNGSAECYKQNGIIPSTSSSNYLSSPSESSTCDSASGLDTTDSLSDNVFGCDDESAAVTERSSEIRLFPESNVNSSQMLRKNNNHCQLSCAAMQSDAYSLKLTNLDKIIEETESETDNSRIASCGTGRGGAAHTDKGACNQV</sequence>
<reference evidence="4" key="1">
    <citation type="submission" date="2019-12" db="UniProtKB">
        <authorList>
            <consortium name="WormBaseParasite"/>
        </authorList>
    </citation>
    <scope>IDENTIFICATION</scope>
</reference>
<name>A0A5S6QAF6_TRIMR</name>
<evidence type="ECO:0000313" key="3">
    <source>
        <dbReference type="Proteomes" id="UP000046395"/>
    </source>
</evidence>
<keyword evidence="3" id="KW-1185">Reference proteome</keyword>
<feature type="region of interest" description="Disordered" evidence="1">
    <location>
        <begin position="411"/>
        <end position="440"/>
    </location>
</feature>
<keyword evidence="2" id="KW-0472">Membrane</keyword>
<dbReference type="WBParaSite" id="TMUE_1000003952.1">
    <property type="protein sequence ID" value="TMUE_1000003952.1"/>
    <property type="gene ID" value="WBGene00286762"/>
</dbReference>
<accession>A0A5S6QAF6</accession>
<dbReference type="Proteomes" id="UP000046395">
    <property type="component" value="Unassembled WGS sequence"/>
</dbReference>
<proteinExistence type="predicted"/>
<feature type="region of interest" description="Disordered" evidence="1">
    <location>
        <begin position="317"/>
        <end position="336"/>
    </location>
</feature>
<feature type="transmembrane region" description="Helical" evidence="2">
    <location>
        <begin position="75"/>
        <end position="100"/>
    </location>
</feature>
<organism evidence="3 4">
    <name type="scientific">Trichuris muris</name>
    <name type="common">Mouse whipworm</name>
    <dbReference type="NCBI Taxonomy" id="70415"/>
    <lineage>
        <taxon>Eukaryota</taxon>
        <taxon>Metazoa</taxon>
        <taxon>Ecdysozoa</taxon>
        <taxon>Nematoda</taxon>
        <taxon>Enoplea</taxon>
        <taxon>Dorylaimia</taxon>
        <taxon>Trichinellida</taxon>
        <taxon>Trichuridae</taxon>
        <taxon>Trichuris</taxon>
    </lineage>
</organism>
<dbReference type="AlphaFoldDB" id="A0A5S6QAF6"/>
<feature type="compositionally biased region" description="Low complexity" evidence="1">
    <location>
        <begin position="317"/>
        <end position="328"/>
    </location>
</feature>
<evidence type="ECO:0000256" key="1">
    <source>
        <dbReference type="SAM" id="MobiDB-lite"/>
    </source>
</evidence>
<keyword evidence="2" id="KW-0812">Transmembrane</keyword>
<evidence type="ECO:0000256" key="2">
    <source>
        <dbReference type="SAM" id="Phobius"/>
    </source>
</evidence>
<evidence type="ECO:0000313" key="4">
    <source>
        <dbReference type="WBParaSite" id="TMUE_1000003952.1"/>
    </source>
</evidence>
<keyword evidence="2" id="KW-1133">Transmembrane helix</keyword>
<protein>
    <submittedName>
        <fullName evidence="4">Uncharacterized protein</fullName>
    </submittedName>
</protein>